<keyword evidence="5" id="KW-0175">Coiled coil</keyword>
<dbReference type="RefSeq" id="XP_068357931.1">
    <property type="nucleotide sequence ID" value="XM_068492984.1"/>
</dbReference>
<proteinExistence type="inferred from homology"/>
<reference evidence="7" key="1">
    <citation type="submission" date="2016-10" db="EMBL/GenBank/DDBJ databases">
        <authorList>
            <person name="Benchimol M."/>
            <person name="Almeida L.G."/>
            <person name="Vasconcelos A.T."/>
            <person name="Perreira-Neves A."/>
            <person name="Rosa I.A."/>
            <person name="Tasca T."/>
            <person name="Bogo M.R."/>
            <person name="de Souza W."/>
        </authorList>
    </citation>
    <scope>NUCLEOTIDE SEQUENCE [LARGE SCALE GENOMIC DNA]</scope>
    <source>
        <strain evidence="7">K</strain>
    </source>
</reference>
<dbReference type="VEuPathDB" id="TrichDB:TRFO_06258"/>
<dbReference type="PANTHER" id="PTHR44329">
    <property type="entry name" value="SERINE/THREONINE-PROTEIN KINASE TNNI3K-RELATED"/>
    <property type="match status" value="1"/>
</dbReference>
<feature type="binding site" evidence="3">
    <location>
        <position position="42"/>
    </location>
    <ligand>
        <name>ATP</name>
        <dbReference type="ChEBI" id="CHEBI:30616"/>
    </ligand>
</feature>
<dbReference type="GO" id="GO:0004674">
    <property type="term" value="F:protein serine/threonine kinase activity"/>
    <property type="evidence" value="ECO:0007669"/>
    <property type="project" value="UniProtKB-KW"/>
</dbReference>
<dbReference type="InterPro" id="IPR051681">
    <property type="entry name" value="Ser/Thr_Kinases-Pseudokinases"/>
</dbReference>
<evidence type="ECO:0000256" key="1">
    <source>
        <dbReference type="ARBA" id="ARBA00022741"/>
    </source>
</evidence>
<dbReference type="PIRSF" id="PIRSF000654">
    <property type="entry name" value="Integrin-linked_kinase"/>
    <property type="match status" value="1"/>
</dbReference>
<dbReference type="PANTHER" id="PTHR44329:SF214">
    <property type="entry name" value="PROTEIN KINASE DOMAIN-CONTAINING PROTEIN"/>
    <property type="match status" value="1"/>
</dbReference>
<organism evidence="7 8">
    <name type="scientific">Tritrichomonas foetus</name>
    <dbReference type="NCBI Taxonomy" id="1144522"/>
    <lineage>
        <taxon>Eukaryota</taxon>
        <taxon>Metamonada</taxon>
        <taxon>Parabasalia</taxon>
        <taxon>Tritrichomonadida</taxon>
        <taxon>Tritrichomonadidae</taxon>
        <taxon>Tritrichomonas</taxon>
    </lineage>
</organism>
<comment type="caution">
    <text evidence="7">The sequence shown here is derived from an EMBL/GenBank/DDBJ whole genome shotgun (WGS) entry which is preliminary data.</text>
</comment>
<evidence type="ECO:0000256" key="3">
    <source>
        <dbReference type="PROSITE-ProRule" id="PRU10141"/>
    </source>
</evidence>
<dbReference type="OrthoDB" id="4062651at2759"/>
<evidence type="ECO:0000256" key="2">
    <source>
        <dbReference type="ARBA" id="ARBA00022840"/>
    </source>
</evidence>
<name>A0A1J4K0M0_9EUKA</name>
<dbReference type="Gene3D" id="1.10.510.10">
    <property type="entry name" value="Transferase(Phosphotransferase) domain 1"/>
    <property type="match status" value="1"/>
</dbReference>
<dbReference type="Pfam" id="PF00069">
    <property type="entry name" value="Pkinase"/>
    <property type="match status" value="1"/>
</dbReference>
<gene>
    <name evidence="7" type="ORF">TRFO_06258</name>
</gene>
<sequence length="337" mass="38542">MADKYVLNPNDFEVERELGRGNFGCVQLVKNKKDPTIHYALKIISEEQQDKDSPKMFIREVFTLISVNHPAVLSMGGFAFPSKKGDPFFIFTEYMPNKNMKEIMALEQRGQITQFNDTKKMICIIGIAAGMQVVHGQNIIHRDLKPENIFFDKDFYPKIADFGLARFTKNDAEHRTGNLGTPYFMAPELFDEDATIGPAVDVYAYALVILTIFDPVYKFVGKKPGSIVALINYISSGKRYLLPKNIPLAYKRLIEACWDGDAKERPTFKEIYEMIAKNIENYVIGDADLAEVREYVEFINPNSNNFKLKNSEEIAEVDIEEEEEEIGEETEEFDFGM</sequence>
<dbReference type="PROSITE" id="PS50011">
    <property type="entry name" value="PROTEIN_KINASE_DOM"/>
    <property type="match status" value="1"/>
</dbReference>
<evidence type="ECO:0000256" key="5">
    <source>
        <dbReference type="SAM" id="Coils"/>
    </source>
</evidence>
<keyword evidence="4" id="KW-0418">Kinase</keyword>
<keyword evidence="2 3" id="KW-0067">ATP-binding</keyword>
<dbReference type="EMBL" id="MLAK01000782">
    <property type="protein sequence ID" value="OHT04795.1"/>
    <property type="molecule type" value="Genomic_DNA"/>
</dbReference>
<dbReference type="Proteomes" id="UP000179807">
    <property type="component" value="Unassembled WGS sequence"/>
</dbReference>
<evidence type="ECO:0000313" key="8">
    <source>
        <dbReference type="Proteomes" id="UP000179807"/>
    </source>
</evidence>
<accession>A0A1J4K0M0</accession>
<keyword evidence="1 3" id="KW-0547">Nucleotide-binding</keyword>
<dbReference type="InterPro" id="IPR017441">
    <property type="entry name" value="Protein_kinase_ATP_BS"/>
</dbReference>
<keyword evidence="4" id="KW-0723">Serine/threonine-protein kinase</keyword>
<dbReference type="AlphaFoldDB" id="A0A1J4K0M0"/>
<dbReference type="SUPFAM" id="SSF56112">
    <property type="entry name" value="Protein kinase-like (PK-like)"/>
    <property type="match status" value="1"/>
</dbReference>
<feature type="coiled-coil region" evidence="5">
    <location>
        <begin position="305"/>
        <end position="332"/>
    </location>
</feature>
<dbReference type="GeneID" id="94827688"/>
<dbReference type="PROSITE" id="PS00107">
    <property type="entry name" value="PROTEIN_KINASE_ATP"/>
    <property type="match status" value="1"/>
</dbReference>
<feature type="domain" description="Protein kinase" evidence="6">
    <location>
        <begin position="12"/>
        <end position="283"/>
    </location>
</feature>
<evidence type="ECO:0000313" key="7">
    <source>
        <dbReference type="EMBL" id="OHT04795.1"/>
    </source>
</evidence>
<dbReference type="InterPro" id="IPR011009">
    <property type="entry name" value="Kinase-like_dom_sf"/>
</dbReference>
<dbReference type="GO" id="GO:0005524">
    <property type="term" value="F:ATP binding"/>
    <property type="evidence" value="ECO:0007669"/>
    <property type="project" value="UniProtKB-UniRule"/>
</dbReference>
<comment type="similarity">
    <text evidence="4">Belongs to the protein kinase superfamily.</text>
</comment>
<dbReference type="InterPro" id="IPR000719">
    <property type="entry name" value="Prot_kinase_dom"/>
</dbReference>
<dbReference type="PROSITE" id="PS00108">
    <property type="entry name" value="PROTEIN_KINASE_ST"/>
    <property type="match status" value="1"/>
</dbReference>
<evidence type="ECO:0000259" key="6">
    <source>
        <dbReference type="PROSITE" id="PS50011"/>
    </source>
</evidence>
<protein>
    <recommendedName>
        <fullName evidence="6">Protein kinase domain-containing protein</fullName>
    </recommendedName>
</protein>
<keyword evidence="4" id="KW-0808">Transferase</keyword>
<keyword evidence="8" id="KW-1185">Reference proteome</keyword>
<dbReference type="SMART" id="SM00220">
    <property type="entry name" value="S_TKc"/>
    <property type="match status" value="1"/>
</dbReference>
<evidence type="ECO:0000256" key="4">
    <source>
        <dbReference type="RuleBase" id="RU000304"/>
    </source>
</evidence>
<dbReference type="InterPro" id="IPR008271">
    <property type="entry name" value="Ser/Thr_kinase_AS"/>
</dbReference>